<dbReference type="InterPro" id="IPR047729">
    <property type="entry name" value="Sce7726-like"/>
</dbReference>
<dbReference type="Proteomes" id="UP001210978">
    <property type="component" value="Chromosome"/>
</dbReference>
<organism evidence="1 2">
    <name type="scientific">Chryseobacterium camelliae</name>
    <dbReference type="NCBI Taxonomy" id="1265445"/>
    <lineage>
        <taxon>Bacteria</taxon>
        <taxon>Pseudomonadati</taxon>
        <taxon>Bacteroidota</taxon>
        <taxon>Flavobacteriia</taxon>
        <taxon>Flavobacteriales</taxon>
        <taxon>Weeksellaceae</taxon>
        <taxon>Chryseobacterium group</taxon>
        <taxon>Chryseobacterium</taxon>
    </lineage>
</organism>
<sequence length="291" mass="34192">MKIKSKLNSSDYASIAKLFSPIYIDYFANNQFKEISNLVELFKHYISFENDFTILDAYDSIYKVLEKQYKNEYVFKNKIFKKLVLSNHDMFSCVAIPEFNVESSKADLAVFNGTSTVYEIKSEIDTTDRLSSQLNDYNSFFEHVNIVISEKHLEKVKKIITENVGVFILSQNNKIVKDRDSKSNIDNINHKALFYSLRKPEYLYIIKSKYGFEPRVPNTIIFEYCFDLFKKIDISEAHILTLQALKHRLLKKEQIDLIKTLPDSLKTISLTKRYNRIKCENILQNIQKTYS</sequence>
<gene>
    <name evidence="1" type="ORF">PFY12_00160</name>
</gene>
<protein>
    <submittedName>
        <fullName evidence="1">Sce7726 family protein</fullName>
    </submittedName>
</protein>
<accession>A0ABY7QLN7</accession>
<dbReference type="EMBL" id="CP115859">
    <property type="protein sequence ID" value="WBV60547.1"/>
    <property type="molecule type" value="Genomic_DNA"/>
</dbReference>
<dbReference type="NCBIfam" id="NF033832">
    <property type="entry name" value="sce7726_fam"/>
    <property type="match status" value="1"/>
</dbReference>
<keyword evidence="2" id="KW-1185">Reference proteome</keyword>
<dbReference type="RefSeq" id="WP_271148869.1">
    <property type="nucleotide sequence ID" value="NZ_CP115859.1"/>
</dbReference>
<reference evidence="1 2" key="1">
    <citation type="submission" date="2023-01" db="EMBL/GenBank/DDBJ databases">
        <title>Complete genome of Chryseobacterium camelliae VAN22-5A.</title>
        <authorList>
            <person name="Zong G."/>
            <person name="Cao G."/>
        </authorList>
    </citation>
    <scope>NUCLEOTIDE SEQUENCE [LARGE SCALE GENOMIC DNA]</scope>
    <source>
        <strain evidence="1 2">VAN22-5A</strain>
    </source>
</reference>
<evidence type="ECO:0000313" key="2">
    <source>
        <dbReference type="Proteomes" id="UP001210978"/>
    </source>
</evidence>
<proteinExistence type="predicted"/>
<name>A0ABY7QLN7_9FLAO</name>
<evidence type="ECO:0000313" key="1">
    <source>
        <dbReference type="EMBL" id="WBV60547.1"/>
    </source>
</evidence>